<evidence type="ECO:0000313" key="3">
    <source>
        <dbReference type="Proteomes" id="UP000077266"/>
    </source>
</evidence>
<feature type="compositionally biased region" description="Polar residues" evidence="1">
    <location>
        <begin position="127"/>
        <end position="145"/>
    </location>
</feature>
<dbReference type="EMBL" id="KV426485">
    <property type="protein sequence ID" value="KZV80404.1"/>
    <property type="molecule type" value="Genomic_DNA"/>
</dbReference>
<accession>A0A165BDR8</accession>
<dbReference type="InParanoid" id="A0A165BDR8"/>
<feature type="region of interest" description="Disordered" evidence="1">
    <location>
        <begin position="1"/>
        <end position="48"/>
    </location>
</feature>
<gene>
    <name evidence="2" type="ORF">EXIGLDRAFT_705402</name>
</gene>
<dbReference type="AlphaFoldDB" id="A0A165BDR8"/>
<feature type="compositionally biased region" description="Pro residues" evidence="1">
    <location>
        <begin position="21"/>
        <end position="31"/>
    </location>
</feature>
<feature type="region of interest" description="Disordered" evidence="1">
    <location>
        <begin position="162"/>
        <end position="205"/>
    </location>
</feature>
<evidence type="ECO:0000313" key="2">
    <source>
        <dbReference type="EMBL" id="KZV80404.1"/>
    </source>
</evidence>
<keyword evidence="3" id="KW-1185">Reference proteome</keyword>
<name>A0A165BDR8_EXIGL</name>
<proteinExistence type="predicted"/>
<feature type="compositionally biased region" description="Polar residues" evidence="1">
    <location>
        <begin position="33"/>
        <end position="43"/>
    </location>
</feature>
<protein>
    <submittedName>
        <fullName evidence="2">Uncharacterized protein</fullName>
    </submittedName>
</protein>
<feature type="region of interest" description="Disordered" evidence="1">
    <location>
        <begin position="90"/>
        <end position="149"/>
    </location>
</feature>
<sequence length="205" mass="21293">MNHLGASLPLSPVSARGPSLFPLPPSRPPSPQEDASTSWTQTPPSYPEPVSLLLELMAVLGNPSPDLEPSFPSTRDGAIVHCLKRQYGMLSGTTTPRSDAAEDSEESVSSNKDGISLDGGSLLETGTIGSSTAPRTNRNSCNAQHPSKRVCHCPTRAGSVTQVDNGIRHDKEDCGGTTDGSDGHNGSRSASQESDGDKICGSLAA</sequence>
<feature type="compositionally biased region" description="Polar residues" evidence="1">
    <location>
        <begin position="184"/>
        <end position="193"/>
    </location>
</feature>
<evidence type="ECO:0000256" key="1">
    <source>
        <dbReference type="SAM" id="MobiDB-lite"/>
    </source>
</evidence>
<reference evidence="2 3" key="1">
    <citation type="journal article" date="2016" name="Mol. Biol. Evol.">
        <title>Comparative Genomics of Early-Diverging Mushroom-Forming Fungi Provides Insights into the Origins of Lignocellulose Decay Capabilities.</title>
        <authorList>
            <person name="Nagy L.G."/>
            <person name="Riley R."/>
            <person name="Tritt A."/>
            <person name="Adam C."/>
            <person name="Daum C."/>
            <person name="Floudas D."/>
            <person name="Sun H."/>
            <person name="Yadav J.S."/>
            <person name="Pangilinan J."/>
            <person name="Larsson K.H."/>
            <person name="Matsuura K."/>
            <person name="Barry K."/>
            <person name="Labutti K."/>
            <person name="Kuo R."/>
            <person name="Ohm R.A."/>
            <person name="Bhattacharya S.S."/>
            <person name="Shirouzu T."/>
            <person name="Yoshinaga Y."/>
            <person name="Martin F.M."/>
            <person name="Grigoriev I.V."/>
            <person name="Hibbett D.S."/>
        </authorList>
    </citation>
    <scope>NUCLEOTIDE SEQUENCE [LARGE SCALE GENOMIC DNA]</scope>
    <source>
        <strain evidence="2 3">HHB12029</strain>
    </source>
</reference>
<organism evidence="2 3">
    <name type="scientific">Exidia glandulosa HHB12029</name>
    <dbReference type="NCBI Taxonomy" id="1314781"/>
    <lineage>
        <taxon>Eukaryota</taxon>
        <taxon>Fungi</taxon>
        <taxon>Dikarya</taxon>
        <taxon>Basidiomycota</taxon>
        <taxon>Agaricomycotina</taxon>
        <taxon>Agaricomycetes</taxon>
        <taxon>Auriculariales</taxon>
        <taxon>Exidiaceae</taxon>
        <taxon>Exidia</taxon>
    </lineage>
</organism>
<dbReference type="Proteomes" id="UP000077266">
    <property type="component" value="Unassembled WGS sequence"/>
</dbReference>